<sequence>MSKDDDTRKPTELDHAEKHGEKRESDNDDVVAKDREKGASASDQAEASVRPERGARGERGEGDGPPPKRILRTLYWALWFGFVPFGMACLLVWALTPASGVEHSGVLGWAESWVRDQPVPMGIVTFTLFEVALWAVRHRLPLAFHAYPPLRAGLPNSMRGPFDRARALLEEAEDILERNHDAIVRDVSAKEREKLQADLEALEESMEREPFNEDAFVDALVKADGEVDVRLGRWRKSEVREYAESIFVAIAVAMALRFFVVEAFKIPSGSMIPTLQVGDHIFVNKFTYGPAIPWTQKRFWSRMPPERGDVIVFAYPEREEQDFIKRVIAIPGDKLEVRGGHPIINGWEVPSCSAGTYSYVESQDTSRHDGELFVEFLEDEAYLTLYDHVSSSPDYQGPFYAKPGEVWVMGDNRNNSHDSRMWWNYQGGGVPYKNIKGRALFVWLSLGDQFDRSRIFAPVMGRPPARGPFGPLPETMRSLEPNIEKCLRNRPPLERTRPPPGGQVVK</sequence>
<feature type="compositionally biased region" description="Basic and acidic residues" evidence="10">
    <location>
        <begin position="487"/>
        <end position="497"/>
    </location>
</feature>
<dbReference type="PROSITE" id="PS00760">
    <property type="entry name" value="SPASE_I_2"/>
    <property type="match status" value="1"/>
</dbReference>
<evidence type="ECO:0000256" key="4">
    <source>
        <dbReference type="ARBA" id="ARBA00019232"/>
    </source>
</evidence>
<dbReference type="PANTHER" id="PTHR43390:SF1">
    <property type="entry name" value="CHLOROPLAST PROCESSING PEPTIDASE"/>
    <property type="match status" value="1"/>
</dbReference>
<dbReference type="InterPro" id="IPR019533">
    <property type="entry name" value="Peptidase_S26"/>
</dbReference>
<comment type="similarity">
    <text evidence="2 9">Belongs to the peptidase S26 family.</text>
</comment>
<feature type="compositionally biased region" description="Basic and acidic residues" evidence="10">
    <location>
        <begin position="1"/>
        <end position="38"/>
    </location>
</feature>
<dbReference type="Pfam" id="PF10502">
    <property type="entry name" value="Peptidase_S26"/>
    <property type="match status" value="1"/>
</dbReference>
<dbReference type="InterPro" id="IPR019756">
    <property type="entry name" value="Pept_S26A_signal_pept_1_Ser-AS"/>
</dbReference>
<comment type="catalytic activity">
    <reaction evidence="1 8">
        <text>Cleavage of hydrophobic, N-terminal signal or leader sequences from secreted and periplasmic proteins.</text>
        <dbReference type="EC" id="3.4.21.89"/>
    </reaction>
</comment>
<keyword evidence="8" id="KW-0472">Membrane</keyword>
<keyword evidence="6 8" id="KW-0378">Hydrolase</keyword>
<feature type="transmembrane region" description="Helical" evidence="8">
    <location>
        <begin position="242"/>
        <end position="260"/>
    </location>
</feature>
<evidence type="ECO:0000256" key="2">
    <source>
        <dbReference type="ARBA" id="ARBA00009370"/>
    </source>
</evidence>
<comment type="caution">
    <text evidence="9">Lacks conserved residue(s) required for the propagation of feature annotation.</text>
</comment>
<dbReference type="EMBL" id="CP012333">
    <property type="protein sequence ID" value="AKU99649.1"/>
    <property type="molecule type" value="Genomic_DNA"/>
</dbReference>
<comment type="subcellular location">
    <subcellularLocation>
        <location evidence="9">Membrane</location>
        <topology evidence="9">Single-pass type II membrane protein</topology>
    </subcellularLocation>
</comment>
<evidence type="ECO:0000256" key="5">
    <source>
        <dbReference type="ARBA" id="ARBA00022670"/>
    </source>
</evidence>
<dbReference type="Gene3D" id="2.10.109.10">
    <property type="entry name" value="Umud Fragment, subunit A"/>
    <property type="match status" value="1"/>
</dbReference>
<dbReference type="RefSeq" id="WP_146651070.1">
    <property type="nucleotide sequence ID" value="NZ_CP012333.1"/>
</dbReference>
<dbReference type="InterPro" id="IPR000223">
    <property type="entry name" value="Pept_S26A_signal_pept_1"/>
</dbReference>
<keyword evidence="13" id="KW-1185">Reference proteome</keyword>
<evidence type="ECO:0000256" key="3">
    <source>
        <dbReference type="ARBA" id="ARBA00013208"/>
    </source>
</evidence>
<evidence type="ECO:0000256" key="6">
    <source>
        <dbReference type="ARBA" id="ARBA00022801"/>
    </source>
</evidence>
<feature type="region of interest" description="Disordered" evidence="10">
    <location>
        <begin position="487"/>
        <end position="506"/>
    </location>
</feature>
<evidence type="ECO:0000256" key="1">
    <source>
        <dbReference type="ARBA" id="ARBA00000677"/>
    </source>
</evidence>
<dbReference type="AlphaFoldDB" id="A0A0K1Q2N5"/>
<evidence type="ECO:0000256" key="10">
    <source>
        <dbReference type="SAM" id="MobiDB-lite"/>
    </source>
</evidence>
<dbReference type="Proteomes" id="UP000064967">
    <property type="component" value="Chromosome"/>
</dbReference>
<evidence type="ECO:0000313" key="13">
    <source>
        <dbReference type="Proteomes" id="UP000064967"/>
    </source>
</evidence>
<dbReference type="PATRIC" id="fig|1391654.3.peg.6399"/>
<proteinExistence type="inferred from homology"/>
<dbReference type="PANTHER" id="PTHR43390">
    <property type="entry name" value="SIGNAL PEPTIDASE I"/>
    <property type="match status" value="1"/>
</dbReference>
<dbReference type="CDD" id="cd06530">
    <property type="entry name" value="S26_SPase_I"/>
    <property type="match status" value="1"/>
</dbReference>
<feature type="region of interest" description="Disordered" evidence="10">
    <location>
        <begin position="1"/>
        <end position="65"/>
    </location>
</feature>
<dbReference type="PROSITE" id="PS00761">
    <property type="entry name" value="SPASE_I_3"/>
    <property type="match status" value="1"/>
</dbReference>
<evidence type="ECO:0000256" key="7">
    <source>
        <dbReference type="PIRSR" id="PIRSR600223-1"/>
    </source>
</evidence>
<protein>
    <recommendedName>
        <fullName evidence="4 8">Signal peptidase I</fullName>
        <ecNumber evidence="3 8">3.4.21.89</ecNumber>
    </recommendedName>
</protein>
<dbReference type="InterPro" id="IPR036286">
    <property type="entry name" value="LexA/Signal_pep-like_sf"/>
</dbReference>
<keyword evidence="8" id="KW-1133">Transmembrane helix</keyword>
<feature type="transmembrane region" description="Helical" evidence="8">
    <location>
        <begin position="118"/>
        <end position="136"/>
    </location>
</feature>
<evidence type="ECO:0000313" key="12">
    <source>
        <dbReference type="EMBL" id="AKU99649.1"/>
    </source>
</evidence>
<name>A0A0K1Q2N5_9BACT</name>
<dbReference type="InterPro" id="IPR019758">
    <property type="entry name" value="Pept_S26A_signal_pept_1_CS"/>
</dbReference>
<organism evidence="12 13">
    <name type="scientific">Labilithrix luteola</name>
    <dbReference type="NCBI Taxonomy" id="1391654"/>
    <lineage>
        <taxon>Bacteria</taxon>
        <taxon>Pseudomonadati</taxon>
        <taxon>Myxococcota</taxon>
        <taxon>Polyangia</taxon>
        <taxon>Polyangiales</taxon>
        <taxon>Labilitrichaceae</taxon>
        <taxon>Labilithrix</taxon>
    </lineage>
</organism>
<feature type="transmembrane region" description="Helical" evidence="8">
    <location>
        <begin position="74"/>
        <end position="98"/>
    </location>
</feature>
<keyword evidence="5 8" id="KW-0645">Protease</keyword>
<keyword evidence="8" id="KW-0812">Transmembrane</keyword>
<feature type="compositionally biased region" description="Basic and acidic residues" evidence="10">
    <location>
        <begin position="49"/>
        <end position="62"/>
    </location>
</feature>
<dbReference type="OrthoDB" id="9815782at2"/>
<dbReference type="GO" id="GO:0016020">
    <property type="term" value="C:membrane"/>
    <property type="evidence" value="ECO:0007669"/>
    <property type="project" value="UniProtKB-SubCell"/>
</dbReference>
<dbReference type="PROSITE" id="PS00501">
    <property type="entry name" value="SPASE_I_1"/>
    <property type="match status" value="1"/>
</dbReference>
<dbReference type="NCBIfam" id="TIGR02227">
    <property type="entry name" value="sigpep_I_bact"/>
    <property type="match status" value="1"/>
</dbReference>
<dbReference type="GO" id="GO:0009003">
    <property type="term" value="F:signal peptidase activity"/>
    <property type="evidence" value="ECO:0007669"/>
    <property type="project" value="UniProtKB-EC"/>
</dbReference>
<dbReference type="GO" id="GO:0006465">
    <property type="term" value="P:signal peptide processing"/>
    <property type="evidence" value="ECO:0007669"/>
    <property type="project" value="InterPro"/>
</dbReference>
<dbReference type="EC" id="3.4.21.89" evidence="3 8"/>
<accession>A0A0K1Q2N5</accession>
<evidence type="ECO:0000259" key="11">
    <source>
        <dbReference type="Pfam" id="PF10502"/>
    </source>
</evidence>
<feature type="active site" evidence="7">
    <location>
        <position position="270"/>
    </location>
</feature>
<feature type="active site" evidence="7">
    <location>
        <position position="325"/>
    </location>
</feature>
<dbReference type="STRING" id="1391654.AKJ09_06313"/>
<dbReference type="SUPFAM" id="SSF51306">
    <property type="entry name" value="LexA/Signal peptidase"/>
    <property type="match status" value="1"/>
</dbReference>
<evidence type="ECO:0000256" key="9">
    <source>
        <dbReference type="RuleBase" id="RU362042"/>
    </source>
</evidence>
<dbReference type="KEGG" id="llu:AKJ09_06313"/>
<dbReference type="InterPro" id="IPR019757">
    <property type="entry name" value="Pept_S26A_signal_pept_1_Lys-AS"/>
</dbReference>
<feature type="domain" description="Peptidase S26" evidence="11">
    <location>
        <begin position="240"/>
        <end position="443"/>
    </location>
</feature>
<dbReference type="PRINTS" id="PR00727">
    <property type="entry name" value="LEADERPTASE"/>
</dbReference>
<dbReference type="GO" id="GO:0004252">
    <property type="term" value="F:serine-type endopeptidase activity"/>
    <property type="evidence" value="ECO:0007669"/>
    <property type="project" value="InterPro"/>
</dbReference>
<evidence type="ECO:0000256" key="8">
    <source>
        <dbReference type="RuleBase" id="RU003993"/>
    </source>
</evidence>
<gene>
    <name evidence="12" type="ORF">AKJ09_06313</name>
</gene>
<reference evidence="12 13" key="1">
    <citation type="submission" date="2015-08" db="EMBL/GenBank/DDBJ databases">
        <authorList>
            <person name="Babu N.S."/>
            <person name="Beckwith C.J."/>
            <person name="Beseler K.G."/>
            <person name="Brison A."/>
            <person name="Carone J.V."/>
            <person name="Caskin T.P."/>
            <person name="Diamond M."/>
            <person name="Durham M.E."/>
            <person name="Foxe J.M."/>
            <person name="Go M."/>
            <person name="Henderson B.A."/>
            <person name="Jones I.B."/>
            <person name="McGettigan J.A."/>
            <person name="Micheletti S.J."/>
            <person name="Nasrallah M.E."/>
            <person name="Ortiz D."/>
            <person name="Piller C.R."/>
            <person name="Privatt S.R."/>
            <person name="Schneider S.L."/>
            <person name="Sharp S."/>
            <person name="Smith T.C."/>
            <person name="Stanton J.D."/>
            <person name="Ullery H.E."/>
            <person name="Wilson R.J."/>
            <person name="Serrano M.G."/>
            <person name="Buck G."/>
            <person name="Lee V."/>
            <person name="Wang Y."/>
            <person name="Carvalho R."/>
            <person name="Voegtly L."/>
            <person name="Shi R."/>
            <person name="Duckworth R."/>
            <person name="Johnson A."/>
            <person name="Loviza R."/>
            <person name="Walstead R."/>
            <person name="Shah Z."/>
            <person name="Kiflezghi M."/>
            <person name="Wade K."/>
            <person name="Ball S.L."/>
            <person name="Bradley K.W."/>
            <person name="Asai D.J."/>
            <person name="Bowman C.A."/>
            <person name="Russell D.A."/>
            <person name="Pope W.H."/>
            <person name="Jacobs-Sera D."/>
            <person name="Hendrix R.W."/>
            <person name="Hatfull G.F."/>
        </authorList>
    </citation>
    <scope>NUCLEOTIDE SEQUENCE [LARGE SCALE GENOMIC DNA]</scope>
    <source>
        <strain evidence="12 13">DSM 27648</strain>
    </source>
</reference>